<dbReference type="InterPro" id="IPR009001">
    <property type="entry name" value="Transl_elong_EF1A/Init_IF2_C"/>
</dbReference>
<dbReference type="InterPro" id="IPR054696">
    <property type="entry name" value="GTP-eEF1A_C"/>
</dbReference>
<dbReference type="InterPro" id="IPR004161">
    <property type="entry name" value="EFTu-like_2"/>
</dbReference>
<dbReference type="InterPro" id="IPR050055">
    <property type="entry name" value="EF-Tu_GTPase"/>
</dbReference>
<feature type="domain" description="Tr-type G" evidence="3">
    <location>
        <begin position="107"/>
        <end position="337"/>
    </location>
</feature>
<dbReference type="PANTHER" id="PTHR43721:SF9">
    <property type="entry name" value="GTP-BINDING PROTEIN 1"/>
    <property type="match status" value="1"/>
</dbReference>
<dbReference type="Gene3D" id="3.40.50.300">
    <property type="entry name" value="P-loop containing nucleotide triphosphate hydrolases"/>
    <property type="match status" value="1"/>
</dbReference>
<dbReference type="InterPro" id="IPR009000">
    <property type="entry name" value="Transl_B-barrel_sf"/>
</dbReference>
<sequence length="536" mass="59781">MEPENEDGNNEYKLKLLNVTAEKIEKITTQMRYRCEQGNGECIYTLGVEDDGTMSGITNEEYEETLNNIKRSVINNNYSIQFISEYLQDNNKKVYELLIREKNDNSYINIKVAIAGSIDVGKSSILGTLISGEKDNGRGSSRLAVFNYAHEVKTGRTSSIAHHIIGFDDKGDIVNGRGIAKLSWTEIVKSSSKIISFLDLAGHEKYLKTTIFGLTASFPDICAILVGANRGVLKMTKEHIFLCISLGIPFIIIVSKIDMVNDKKNILEETINSINKILKAPGIRRIPLKIQSREDVIISAKNIYTQSIVPIVMTSSVTGEGMDNLKLFLNLVGKKPVTQNNDNNKVEYYIDCIFNVEGIGIVTGGNLISGTIHVGDKLLIGPTNNTYEQVTIRSIHCKRTPVQQVSHGSYVCFGLSKIDRKMVRRGAVIISPNNNPILCKRFKAEINILRTHSTTIKPGYQPVMHCCAIRQSTTIKKIISKKNYKQPELTIEDDILRNGDSALVEMEFANRHEYIKPGMKILLCEGMTKVVGIVVE</sequence>
<dbReference type="InterPro" id="IPR027417">
    <property type="entry name" value="P-loop_NTPase"/>
</dbReference>
<proteinExistence type="predicted"/>
<dbReference type="InterPro" id="IPR000795">
    <property type="entry name" value="T_Tr_GTP-bd_dom"/>
</dbReference>
<keyword evidence="1" id="KW-0547">Nucleotide-binding</keyword>
<dbReference type="SUPFAM" id="SSF50465">
    <property type="entry name" value="EF-Tu/eEF-1alpha/eIF2-gamma C-terminal domain"/>
    <property type="match status" value="1"/>
</dbReference>
<organism evidence="4">
    <name type="scientific">viral metagenome</name>
    <dbReference type="NCBI Taxonomy" id="1070528"/>
    <lineage>
        <taxon>unclassified sequences</taxon>
        <taxon>metagenomes</taxon>
        <taxon>organismal metagenomes</taxon>
    </lineage>
</organism>
<accession>A0A6C0D1S8</accession>
<dbReference type="EMBL" id="MN739514">
    <property type="protein sequence ID" value="QHT09655.1"/>
    <property type="molecule type" value="Genomic_DNA"/>
</dbReference>
<evidence type="ECO:0000259" key="3">
    <source>
        <dbReference type="PROSITE" id="PS51722"/>
    </source>
</evidence>
<dbReference type="Pfam" id="PF03144">
    <property type="entry name" value="GTP_EFTU_D2"/>
    <property type="match status" value="1"/>
</dbReference>
<evidence type="ECO:0000256" key="1">
    <source>
        <dbReference type="ARBA" id="ARBA00022741"/>
    </source>
</evidence>
<dbReference type="CDD" id="cd03708">
    <property type="entry name" value="GTPBP_III"/>
    <property type="match status" value="1"/>
</dbReference>
<dbReference type="Gene3D" id="2.40.30.10">
    <property type="entry name" value="Translation factors"/>
    <property type="match status" value="2"/>
</dbReference>
<dbReference type="GO" id="GO:0003746">
    <property type="term" value="F:translation elongation factor activity"/>
    <property type="evidence" value="ECO:0007669"/>
    <property type="project" value="TreeGrafter"/>
</dbReference>
<evidence type="ECO:0000256" key="2">
    <source>
        <dbReference type="ARBA" id="ARBA00023134"/>
    </source>
</evidence>
<protein>
    <recommendedName>
        <fullName evidence="3">Tr-type G domain-containing protein</fullName>
    </recommendedName>
</protein>
<evidence type="ECO:0000313" key="4">
    <source>
        <dbReference type="EMBL" id="QHT09655.1"/>
    </source>
</evidence>
<dbReference type="Pfam" id="PF00009">
    <property type="entry name" value="GTP_EFTU"/>
    <property type="match status" value="1"/>
</dbReference>
<dbReference type="GO" id="GO:0005525">
    <property type="term" value="F:GTP binding"/>
    <property type="evidence" value="ECO:0007669"/>
    <property type="project" value="UniProtKB-KW"/>
</dbReference>
<dbReference type="AlphaFoldDB" id="A0A6C0D1S8"/>
<dbReference type="PANTHER" id="PTHR43721">
    <property type="entry name" value="ELONGATION FACTOR TU-RELATED"/>
    <property type="match status" value="1"/>
</dbReference>
<dbReference type="Pfam" id="PF22594">
    <property type="entry name" value="GTP-eEF1A_C"/>
    <property type="match status" value="1"/>
</dbReference>
<dbReference type="FunFam" id="3.40.50.300:FF:000091">
    <property type="entry name" value="Probable GTP-binding protein 1"/>
    <property type="match status" value="1"/>
</dbReference>
<name>A0A6C0D1S8_9ZZZZ</name>
<reference evidence="4" key="1">
    <citation type="journal article" date="2020" name="Nature">
        <title>Giant virus diversity and host interactions through global metagenomics.</title>
        <authorList>
            <person name="Schulz F."/>
            <person name="Roux S."/>
            <person name="Paez-Espino D."/>
            <person name="Jungbluth S."/>
            <person name="Walsh D.A."/>
            <person name="Denef V.J."/>
            <person name="McMahon K.D."/>
            <person name="Konstantinidis K.T."/>
            <person name="Eloe-Fadrosh E.A."/>
            <person name="Kyrpides N.C."/>
            <person name="Woyke T."/>
        </authorList>
    </citation>
    <scope>NUCLEOTIDE SEQUENCE</scope>
    <source>
        <strain evidence="4">GVMAG-M-3300023174-102</strain>
    </source>
</reference>
<keyword evidence="2" id="KW-0342">GTP-binding</keyword>
<dbReference type="PROSITE" id="PS51722">
    <property type="entry name" value="G_TR_2"/>
    <property type="match status" value="1"/>
</dbReference>
<dbReference type="GO" id="GO:0003924">
    <property type="term" value="F:GTPase activity"/>
    <property type="evidence" value="ECO:0007669"/>
    <property type="project" value="InterPro"/>
</dbReference>
<dbReference type="SUPFAM" id="SSF52540">
    <property type="entry name" value="P-loop containing nucleoside triphosphate hydrolases"/>
    <property type="match status" value="1"/>
</dbReference>
<dbReference type="SUPFAM" id="SSF50447">
    <property type="entry name" value="Translation proteins"/>
    <property type="match status" value="1"/>
</dbReference>